<keyword evidence="5 7" id="KW-1133">Transmembrane helix</keyword>
<feature type="transmembrane region" description="Helical" evidence="7">
    <location>
        <begin position="190"/>
        <end position="209"/>
    </location>
</feature>
<dbReference type="Proteomes" id="UP000199729">
    <property type="component" value="Chromosome"/>
</dbReference>
<reference evidence="8 9" key="1">
    <citation type="submission" date="2017-07" db="EMBL/GenBank/DDBJ databases">
        <title>Complete Genome Sequence of the cosmetic ferment Vitreoscilla filiformis (ATCC15551).</title>
        <authorList>
            <person name="Contreras S."/>
            <person name="Sagory-Zalkind P."/>
            <person name="Blanquart H."/>
            <person name="Iltis A."/>
            <person name="Morand S.C."/>
        </authorList>
    </citation>
    <scope>NUCLEOTIDE SEQUENCE [LARGE SCALE GENOMIC DNA]</scope>
    <source>
        <strain evidence="8 9">ATCC 15551</strain>
    </source>
</reference>
<evidence type="ECO:0000256" key="4">
    <source>
        <dbReference type="ARBA" id="ARBA00022692"/>
    </source>
</evidence>
<evidence type="ECO:0000256" key="2">
    <source>
        <dbReference type="ARBA" id="ARBA00007928"/>
    </source>
</evidence>
<keyword evidence="9" id="KW-1185">Reference proteome</keyword>
<gene>
    <name evidence="8" type="ORF">VITFI_CDS0910</name>
</gene>
<feature type="transmembrane region" description="Helical" evidence="7">
    <location>
        <begin position="42"/>
        <end position="66"/>
    </location>
</feature>
<proteinExistence type="inferred from homology"/>
<name>A0A221KCD5_VITFI</name>
<evidence type="ECO:0000256" key="5">
    <source>
        <dbReference type="ARBA" id="ARBA00022989"/>
    </source>
</evidence>
<evidence type="ECO:0000256" key="7">
    <source>
        <dbReference type="SAM" id="Phobius"/>
    </source>
</evidence>
<protein>
    <submittedName>
        <fullName evidence="8">Threonine transporter RhtB</fullName>
    </submittedName>
</protein>
<dbReference type="PANTHER" id="PTHR30086">
    <property type="entry name" value="ARGININE EXPORTER PROTEIN ARGO"/>
    <property type="match status" value="1"/>
</dbReference>
<sequence length="213" mass="22536">MEFSTWLPFFFATLAISLAPGPGAIAAMGAGLNHGFRHGQPVAIGLALGVCTQLAVVAIGLGAVLASSETAFNVVKWAGAAYLVWLGVQQWRSPASPIQTPSGDTAPQAPRQRLRALLLRGWTVNALNPKGTVFLLAVMPQFLDVNQPMLAQYLTIGITFGVIECSVMTGYVALAARVLGFLRSPGHIRWMNRGFGGLFVLAGGVLAMFKRTA</sequence>
<dbReference type="InterPro" id="IPR001123">
    <property type="entry name" value="LeuE-type"/>
</dbReference>
<organism evidence="8 9">
    <name type="scientific">Vitreoscilla filiformis</name>
    <dbReference type="NCBI Taxonomy" id="63"/>
    <lineage>
        <taxon>Bacteria</taxon>
        <taxon>Pseudomonadati</taxon>
        <taxon>Pseudomonadota</taxon>
        <taxon>Betaproteobacteria</taxon>
        <taxon>Neisseriales</taxon>
        <taxon>Neisseriaceae</taxon>
        <taxon>Vitreoscilla</taxon>
    </lineage>
</organism>
<dbReference type="GO" id="GO:0042970">
    <property type="term" value="F:homoserine transmembrane transporter activity"/>
    <property type="evidence" value="ECO:0007669"/>
    <property type="project" value="TreeGrafter"/>
</dbReference>
<dbReference type="RefSeq" id="WP_089415979.1">
    <property type="nucleotide sequence ID" value="NZ_CP022423.1"/>
</dbReference>
<dbReference type="PIRSF" id="PIRSF006324">
    <property type="entry name" value="LeuE"/>
    <property type="match status" value="1"/>
</dbReference>
<comment type="subcellular location">
    <subcellularLocation>
        <location evidence="1">Cell membrane</location>
        <topology evidence="1">Multi-pass membrane protein</topology>
    </subcellularLocation>
</comment>
<dbReference type="Pfam" id="PF01810">
    <property type="entry name" value="LysE"/>
    <property type="match status" value="1"/>
</dbReference>
<evidence type="ECO:0000256" key="6">
    <source>
        <dbReference type="ARBA" id="ARBA00023136"/>
    </source>
</evidence>
<keyword evidence="4 7" id="KW-0812">Transmembrane</keyword>
<comment type="similarity">
    <text evidence="2">Belongs to the Rht family.</text>
</comment>
<evidence type="ECO:0000256" key="1">
    <source>
        <dbReference type="ARBA" id="ARBA00004651"/>
    </source>
</evidence>
<dbReference type="KEGG" id="vff:VITFI_CDS0910"/>
<dbReference type="PANTHER" id="PTHR30086:SF14">
    <property type="entry name" value="HOMOSERINE_HOMOSERINE LACTONE EFFLUX PROTEIN"/>
    <property type="match status" value="1"/>
</dbReference>
<evidence type="ECO:0000256" key="3">
    <source>
        <dbReference type="ARBA" id="ARBA00022475"/>
    </source>
</evidence>
<dbReference type="AlphaFoldDB" id="A0A221KCD5"/>
<keyword evidence="6 7" id="KW-0472">Membrane</keyword>
<dbReference type="GO" id="GO:0005886">
    <property type="term" value="C:plasma membrane"/>
    <property type="evidence" value="ECO:0007669"/>
    <property type="project" value="UniProtKB-SubCell"/>
</dbReference>
<accession>A0A221KCD5</accession>
<evidence type="ECO:0000313" key="9">
    <source>
        <dbReference type="Proteomes" id="UP000199729"/>
    </source>
</evidence>
<evidence type="ECO:0000313" key="8">
    <source>
        <dbReference type="EMBL" id="ASM76688.1"/>
    </source>
</evidence>
<feature type="transmembrane region" description="Helical" evidence="7">
    <location>
        <begin position="150"/>
        <end position="178"/>
    </location>
</feature>
<keyword evidence="3" id="KW-1003">Cell membrane</keyword>
<dbReference type="OrthoDB" id="9804822at2"/>
<dbReference type="EMBL" id="CP022423">
    <property type="protein sequence ID" value="ASM76688.1"/>
    <property type="molecule type" value="Genomic_DNA"/>
</dbReference>